<organism evidence="2 4">
    <name type="scientific">Odoribacter splanchnicus</name>
    <dbReference type="NCBI Taxonomy" id="28118"/>
    <lineage>
        <taxon>Bacteria</taxon>
        <taxon>Pseudomonadati</taxon>
        <taxon>Bacteroidota</taxon>
        <taxon>Bacteroidia</taxon>
        <taxon>Bacteroidales</taxon>
        <taxon>Odoribacteraceae</taxon>
        <taxon>Odoribacter</taxon>
    </lineage>
</organism>
<proteinExistence type="predicted"/>
<dbReference type="Proteomes" id="UP000284434">
    <property type="component" value="Unassembled WGS sequence"/>
</dbReference>
<dbReference type="EMBL" id="QSCO01000005">
    <property type="protein sequence ID" value="RGY08454.1"/>
    <property type="molecule type" value="Genomic_DNA"/>
</dbReference>
<evidence type="ECO:0000313" key="3">
    <source>
        <dbReference type="EMBL" id="RGY08454.1"/>
    </source>
</evidence>
<evidence type="ECO:0000313" key="2">
    <source>
        <dbReference type="EMBL" id="RGV21138.1"/>
    </source>
</evidence>
<protein>
    <submittedName>
        <fullName evidence="2">DUF4843 domain-containing protein</fullName>
    </submittedName>
</protein>
<accession>A0A412W8J0</accession>
<feature type="chain" id="PRO_5036103668" evidence="1">
    <location>
        <begin position="18"/>
        <end position="248"/>
    </location>
</feature>
<dbReference type="Proteomes" id="UP000283426">
    <property type="component" value="Unassembled WGS sequence"/>
</dbReference>
<evidence type="ECO:0000313" key="5">
    <source>
        <dbReference type="Proteomes" id="UP000284434"/>
    </source>
</evidence>
<name>A0A412W8J0_9BACT</name>
<keyword evidence="1" id="KW-0732">Signal</keyword>
<feature type="signal peptide" evidence="1">
    <location>
        <begin position="1"/>
        <end position="17"/>
    </location>
</feature>
<dbReference type="InterPro" id="IPR032299">
    <property type="entry name" value="DUF4843"/>
</dbReference>
<dbReference type="RefSeq" id="WP_118103333.1">
    <property type="nucleotide sequence ID" value="NZ_JADMSC010000036.1"/>
</dbReference>
<sequence>MKIFILFAILGMMLFSACTEQDIEPFGERHEVYFYKYFMDEEAPGTAKADSTDVTFFFAKPTDDHVMAEIVVALAGRPLTKDLHFGLKVVKDMTTATPDEYVLENSYTFRARPIPAGASLILDTIQIRMNRSARLNDLEEGIRLVVEIVPSDELQVGQFERSKAVIHLTKDAVKPEWWTLEVSAGLLGNYSSLKYKTFLENIPGAYSLDGNMIKSAPDEAIKLVKLFKQWLAENPTVDENGLPMSVEV</sequence>
<evidence type="ECO:0000313" key="4">
    <source>
        <dbReference type="Proteomes" id="UP000283426"/>
    </source>
</evidence>
<comment type="caution">
    <text evidence="2">The sequence shown here is derived from an EMBL/GenBank/DDBJ whole genome shotgun (WGS) entry which is preliminary data.</text>
</comment>
<dbReference type="AlphaFoldDB" id="A0A412W8J0"/>
<dbReference type="Pfam" id="PF16132">
    <property type="entry name" value="DUF4843"/>
    <property type="match status" value="1"/>
</dbReference>
<reference evidence="4 5" key="1">
    <citation type="submission" date="2018-08" db="EMBL/GenBank/DDBJ databases">
        <title>A genome reference for cultivated species of the human gut microbiota.</title>
        <authorList>
            <person name="Zou Y."/>
            <person name="Xue W."/>
            <person name="Luo G."/>
        </authorList>
    </citation>
    <scope>NUCLEOTIDE SEQUENCE [LARGE SCALE GENOMIC DNA]</scope>
    <source>
        <strain evidence="2 4">AF14-6AC</strain>
        <strain evidence="3 5">OF03-11</strain>
    </source>
</reference>
<evidence type="ECO:0000256" key="1">
    <source>
        <dbReference type="SAM" id="SignalP"/>
    </source>
</evidence>
<dbReference type="PROSITE" id="PS51257">
    <property type="entry name" value="PROKAR_LIPOPROTEIN"/>
    <property type="match status" value="1"/>
</dbReference>
<dbReference type="EMBL" id="QRYW01000036">
    <property type="protein sequence ID" value="RGV21138.1"/>
    <property type="molecule type" value="Genomic_DNA"/>
</dbReference>
<gene>
    <name evidence="2" type="ORF">DWW24_15250</name>
    <name evidence="3" type="ORF">DXA53_05300</name>
</gene>